<dbReference type="Proteomes" id="UP000239772">
    <property type="component" value="Unassembled WGS sequence"/>
</dbReference>
<dbReference type="GO" id="GO:0140625">
    <property type="term" value="F:opioid growth factor receptor activity"/>
    <property type="evidence" value="ECO:0007669"/>
    <property type="project" value="InterPro"/>
</dbReference>
<dbReference type="RefSeq" id="WP_106337736.1">
    <property type="nucleotide sequence ID" value="NZ_PVZS01000015.1"/>
</dbReference>
<feature type="domain" description="Opioid growth factor receptor (OGFr) conserved" evidence="1">
    <location>
        <begin position="28"/>
        <end position="89"/>
    </location>
</feature>
<reference evidence="3" key="1">
    <citation type="submission" date="2018-03" db="EMBL/GenBank/DDBJ databases">
        <authorList>
            <person name="Sun L."/>
            <person name="Liu H."/>
            <person name="Chen W."/>
            <person name="Huang K."/>
            <person name="Liu W."/>
            <person name="Gao X."/>
        </authorList>
    </citation>
    <scope>NUCLEOTIDE SEQUENCE [LARGE SCALE GENOMIC DNA]</scope>
    <source>
        <strain evidence="3">SH9</strain>
    </source>
</reference>
<comment type="caution">
    <text evidence="2">The sequence shown here is derived from an EMBL/GenBank/DDBJ whole genome shotgun (WGS) entry which is preliminary data.</text>
</comment>
<evidence type="ECO:0000259" key="1">
    <source>
        <dbReference type="Pfam" id="PF04664"/>
    </source>
</evidence>
<sequence length="152" mass="17236">MPHPIHAFLSGSGRDASGRSVSDVLAMDDRALEAVHDYIQWLFPLPTRSMAQPQSPVLDASEILAIRDDPAAQANLRAGAQRMRRFYGLNDHWLTGFDHNHLRITRIVTSLKLLAGDDEAKRFLSFVEDRCRAARDPVNARSREYWRAALRD</sequence>
<protein>
    <recommendedName>
        <fullName evidence="1">Opioid growth factor receptor (OGFr) conserved domain-containing protein</fullName>
    </recommendedName>
</protein>
<organism evidence="2 3">
    <name type="scientific">Alsobacter soli</name>
    <dbReference type="NCBI Taxonomy" id="2109933"/>
    <lineage>
        <taxon>Bacteria</taxon>
        <taxon>Pseudomonadati</taxon>
        <taxon>Pseudomonadota</taxon>
        <taxon>Alphaproteobacteria</taxon>
        <taxon>Hyphomicrobiales</taxon>
        <taxon>Alsobacteraceae</taxon>
        <taxon>Alsobacter</taxon>
    </lineage>
</organism>
<dbReference type="AlphaFoldDB" id="A0A2T1HRD4"/>
<name>A0A2T1HRD4_9HYPH</name>
<dbReference type="PANTHER" id="PTHR14015">
    <property type="entry name" value="OPIOID GROWTH FACTOR RECEPTOR OGFR ZETA-TYPE OPIOID RECEPTOR"/>
    <property type="match status" value="1"/>
</dbReference>
<dbReference type="PANTHER" id="PTHR14015:SF2">
    <property type="entry name" value="OPIOID GROWTH FACTOR RECEPTOR (OGFR) CONSERVED DOMAIN-CONTAINING PROTEIN"/>
    <property type="match status" value="1"/>
</dbReference>
<dbReference type="OrthoDB" id="273514at2"/>
<gene>
    <name evidence="2" type="ORF">SLNSH_14530</name>
</gene>
<dbReference type="InterPro" id="IPR006757">
    <property type="entry name" value="OGF_rcpt"/>
</dbReference>
<dbReference type="InterPro" id="IPR039574">
    <property type="entry name" value="OGFr"/>
</dbReference>
<evidence type="ECO:0000313" key="3">
    <source>
        <dbReference type="Proteomes" id="UP000239772"/>
    </source>
</evidence>
<keyword evidence="3" id="KW-1185">Reference proteome</keyword>
<dbReference type="EMBL" id="PVZS01000015">
    <property type="protein sequence ID" value="PSC04210.1"/>
    <property type="molecule type" value="Genomic_DNA"/>
</dbReference>
<accession>A0A2T1HRD4</accession>
<proteinExistence type="predicted"/>
<dbReference type="Pfam" id="PF04664">
    <property type="entry name" value="OGFr_N"/>
    <property type="match status" value="1"/>
</dbReference>
<dbReference type="GO" id="GO:0016020">
    <property type="term" value="C:membrane"/>
    <property type="evidence" value="ECO:0007669"/>
    <property type="project" value="InterPro"/>
</dbReference>
<evidence type="ECO:0000313" key="2">
    <source>
        <dbReference type="EMBL" id="PSC04210.1"/>
    </source>
</evidence>